<protein>
    <submittedName>
        <fullName evidence="2">N-acetyltransferase</fullName>
    </submittedName>
</protein>
<evidence type="ECO:0000313" key="3">
    <source>
        <dbReference type="Proteomes" id="UP000246132"/>
    </source>
</evidence>
<evidence type="ECO:0000313" key="2">
    <source>
        <dbReference type="EMBL" id="RKF06010.1"/>
    </source>
</evidence>
<dbReference type="Pfam" id="PF00583">
    <property type="entry name" value="Acetyltransf_1"/>
    <property type="match status" value="1"/>
</dbReference>
<evidence type="ECO:0000259" key="1">
    <source>
        <dbReference type="PROSITE" id="PS51186"/>
    </source>
</evidence>
<keyword evidence="3" id="KW-1185">Reference proteome</keyword>
<dbReference type="CDD" id="cd04301">
    <property type="entry name" value="NAT_SF"/>
    <property type="match status" value="1"/>
</dbReference>
<dbReference type="SUPFAM" id="SSF55729">
    <property type="entry name" value="Acyl-CoA N-acyltransferases (Nat)"/>
    <property type="match status" value="1"/>
</dbReference>
<dbReference type="OrthoDB" id="9815099at2"/>
<dbReference type="Proteomes" id="UP000246132">
    <property type="component" value="Unassembled WGS sequence"/>
</dbReference>
<dbReference type="InterPro" id="IPR016181">
    <property type="entry name" value="Acyl_CoA_acyltransferase"/>
</dbReference>
<dbReference type="InterPro" id="IPR000182">
    <property type="entry name" value="GNAT_dom"/>
</dbReference>
<dbReference type="RefSeq" id="WP_109767539.1">
    <property type="nucleotide sequence ID" value="NZ_QFWV02000008.1"/>
</dbReference>
<gene>
    <name evidence="2" type="ORF">DEM25_015785</name>
</gene>
<proteinExistence type="predicted"/>
<dbReference type="EMBL" id="QFWV02000008">
    <property type="protein sequence ID" value="RKF06010.1"/>
    <property type="molecule type" value="Genomic_DNA"/>
</dbReference>
<organism evidence="2 3">
    <name type="scientific">Oceaniradius stylonematis</name>
    <dbReference type="NCBI Taxonomy" id="2184161"/>
    <lineage>
        <taxon>Bacteria</taxon>
        <taxon>Pseudomonadati</taxon>
        <taxon>Pseudomonadota</taxon>
        <taxon>Alphaproteobacteria</taxon>
        <taxon>Hyphomicrobiales</taxon>
        <taxon>Ahrensiaceae</taxon>
        <taxon>Oceaniradius</taxon>
    </lineage>
</organism>
<dbReference type="AlphaFoldDB" id="A0A3A8AEB9"/>
<dbReference type="PROSITE" id="PS51186">
    <property type="entry name" value="GNAT"/>
    <property type="match status" value="1"/>
</dbReference>
<name>A0A3A8AEB9_9HYPH</name>
<accession>A0A3A8AEB9</accession>
<dbReference type="GO" id="GO:0016747">
    <property type="term" value="F:acyltransferase activity, transferring groups other than amino-acyl groups"/>
    <property type="evidence" value="ECO:0007669"/>
    <property type="project" value="InterPro"/>
</dbReference>
<sequence length="181" mass="18914">MTDHLIAPERAECADAIEALHAEAFGPGRFTRAAFRLREQGPHDPALSFVALSPGGDLLGSVRLTPVVTAESGHRGHLLGPLAVAPDYKNQGFGRALVRRAVDAASATPGSAYVLLVGDAPYYAPLGFRQVPAGRLRLPGPVDPRRLLAHPSGNDEIIQELAGLVGYDHGQAFPAAQGCAG</sequence>
<comment type="caution">
    <text evidence="2">The sequence shown here is derived from an EMBL/GenBank/DDBJ whole genome shotgun (WGS) entry which is preliminary data.</text>
</comment>
<dbReference type="Gene3D" id="3.40.630.30">
    <property type="match status" value="1"/>
</dbReference>
<feature type="domain" description="N-acetyltransferase" evidence="1">
    <location>
        <begin position="4"/>
        <end position="149"/>
    </location>
</feature>
<keyword evidence="2" id="KW-0808">Transferase</keyword>
<reference evidence="2 3" key="1">
    <citation type="journal article" date="2018" name="Int. J. Syst. Bacteriol.">
        <title>Oceaniradius stylonemae gen. nov., sp. nov., isolated from a red alga, Stylonema cornu-cervi.</title>
        <authorList>
            <person name="Jeong S."/>
        </authorList>
    </citation>
    <scope>NUCLEOTIDE SEQUENCE [LARGE SCALE GENOMIC DNA]</scope>
    <source>
        <strain evidence="2 3">StC1</strain>
    </source>
</reference>